<dbReference type="CDD" id="cd09917">
    <property type="entry name" value="F-box_SF"/>
    <property type="match status" value="1"/>
</dbReference>
<sequence length="336" mass="38005">MDEATEQIPRGIFSLPNEILLRIIDIFDTKSVAALTTLSRHFHCLALRVIHNRLQIASGLNGHEFYLECHPPATRLTASRMFCRKLGTEGLEELRQCIERGEQCSGQLKQAFALYSRFRPQHHEPEAGRITWSVPGDIPGSRTHPSTNPEQRVPGPEEAVSQTVSIDAGDLFSQLQTLAFLGKRHYGFLTSFQEVSQSYIRVWRDWLAKACETKLWSDGEPIVVHHEPATAGGGLKNGCDDSAERLDPRNDPKVLWLSTRDQNVGIKFRVKERKYRRAAQAPILYASENELPVSYHVEFEEVIVRTTHLILVMEEAEKQLLNDTGRSVIFASIRGP</sequence>
<dbReference type="InterPro" id="IPR001810">
    <property type="entry name" value="F-box_dom"/>
</dbReference>
<dbReference type="EMBL" id="JAVRRT010000027">
    <property type="protein sequence ID" value="KAK5163265.1"/>
    <property type="molecule type" value="Genomic_DNA"/>
</dbReference>
<dbReference type="Proteomes" id="UP001337655">
    <property type="component" value="Unassembled WGS sequence"/>
</dbReference>
<evidence type="ECO:0000313" key="4">
    <source>
        <dbReference type="Proteomes" id="UP001337655"/>
    </source>
</evidence>
<protein>
    <recommendedName>
        <fullName evidence="2">F-box domain-containing protein</fullName>
    </recommendedName>
</protein>
<gene>
    <name evidence="3" type="ORF">LTR77_010851</name>
</gene>
<dbReference type="RefSeq" id="XP_064653790.1">
    <property type="nucleotide sequence ID" value="XM_064808068.1"/>
</dbReference>
<evidence type="ECO:0000259" key="2">
    <source>
        <dbReference type="PROSITE" id="PS50181"/>
    </source>
</evidence>
<name>A0AAV9NUJ9_9PEZI</name>
<reference evidence="3 4" key="1">
    <citation type="submission" date="2023-08" db="EMBL/GenBank/DDBJ databases">
        <title>Black Yeasts Isolated from many extreme environments.</title>
        <authorList>
            <person name="Coleine C."/>
            <person name="Stajich J.E."/>
            <person name="Selbmann L."/>
        </authorList>
    </citation>
    <scope>NUCLEOTIDE SEQUENCE [LARGE SCALE GENOMIC DNA]</scope>
    <source>
        <strain evidence="3 4">CCFEE 5935</strain>
    </source>
</reference>
<evidence type="ECO:0000313" key="3">
    <source>
        <dbReference type="EMBL" id="KAK5163265.1"/>
    </source>
</evidence>
<dbReference type="Pfam" id="PF00646">
    <property type="entry name" value="F-box"/>
    <property type="match status" value="1"/>
</dbReference>
<feature type="region of interest" description="Disordered" evidence="1">
    <location>
        <begin position="129"/>
        <end position="160"/>
    </location>
</feature>
<organism evidence="3 4">
    <name type="scientific">Saxophila tyrrhenica</name>
    <dbReference type="NCBI Taxonomy" id="1690608"/>
    <lineage>
        <taxon>Eukaryota</taxon>
        <taxon>Fungi</taxon>
        <taxon>Dikarya</taxon>
        <taxon>Ascomycota</taxon>
        <taxon>Pezizomycotina</taxon>
        <taxon>Dothideomycetes</taxon>
        <taxon>Dothideomycetidae</taxon>
        <taxon>Mycosphaerellales</taxon>
        <taxon>Extremaceae</taxon>
        <taxon>Saxophila</taxon>
    </lineage>
</organism>
<dbReference type="PROSITE" id="PS50181">
    <property type="entry name" value="FBOX"/>
    <property type="match status" value="1"/>
</dbReference>
<keyword evidence="4" id="KW-1185">Reference proteome</keyword>
<dbReference type="AlphaFoldDB" id="A0AAV9NUJ9"/>
<feature type="domain" description="F-box" evidence="2">
    <location>
        <begin position="9"/>
        <end position="60"/>
    </location>
</feature>
<dbReference type="GeneID" id="89932176"/>
<dbReference type="InterPro" id="IPR036047">
    <property type="entry name" value="F-box-like_dom_sf"/>
</dbReference>
<evidence type="ECO:0000256" key="1">
    <source>
        <dbReference type="SAM" id="MobiDB-lite"/>
    </source>
</evidence>
<accession>A0AAV9NUJ9</accession>
<comment type="caution">
    <text evidence="3">The sequence shown here is derived from an EMBL/GenBank/DDBJ whole genome shotgun (WGS) entry which is preliminary data.</text>
</comment>
<proteinExistence type="predicted"/>
<dbReference type="SUPFAM" id="SSF81383">
    <property type="entry name" value="F-box domain"/>
    <property type="match status" value="1"/>
</dbReference>